<dbReference type="Proteomes" id="UP000789860">
    <property type="component" value="Unassembled WGS sequence"/>
</dbReference>
<evidence type="ECO:0000313" key="2">
    <source>
        <dbReference type="Proteomes" id="UP000789860"/>
    </source>
</evidence>
<name>A0ACA9KBI0_9GLOM</name>
<protein>
    <submittedName>
        <fullName evidence="1">2707_t:CDS:1</fullName>
    </submittedName>
</protein>
<gene>
    <name evidence="1" type="ORF">SCALOS_LOCUS1725</name>
</gene>
<accession>A0ACA9KBI0</accession>
<sequence>MEQNEEPAYETEEECIQDFFTKNLEQLKYYKSSFCCISIFCTGNCELEQADNCKNNIRKAYFPAVKTYLAYDCVRESKDVQEFMIKLEELKNTCSENFLYKLVELID</sequence>
<proteinExistence type="predicted"/>
<organism evidence="1 2">
    <name type="scientific">Scutellospora calospora</name>
    <dbReference type="NCBI Taxonomy" id="85575"/>
    <lineage>
        <taxon>Eukaryota</taxon>
        <taxon>Fungi</taxon>
        <taxon>Fungi incertae sedis</taxon>
        <taxon>Mucoromycota</taxon>
        <taxon>Glomeromycotina</taxon>
        <taxon>Glomeromycetes</taxon>
        <taxon>Diversisporales</taxon>
        <taxon>Gigasporaceae</taxon>
        <taxon>Scutellospora</taxon>
    </lineage>
</organism>
<evidence type="ECO:0000313" key="1">
    <source>
        <dbReference type="EMBL" id="CAG8463726.1"/>
    </source>
</evidence>
<reference evidence="1" key="1">
    <citation type="submission" date="2021-06" db="EMBL/GenBank/DDBJ databases">
        <authorList>
            <person name="Kallberg Y."/>
            <person name="Tangrot J."/>
            <person name="Rosling A."/>
        </authorList>
    </citation>
    <scope>NUCLEOTIDE SEQUENCE</scope>
    <source>
        <strain evidence="1">AU212A</strain>
    </source>
</reference>
<feature type="non-terminal residue" evidence="1">
    <location>
        <position position="107"/>
    </location>
</feature>
<dbReference type="EMBL" id="CAJVPM010001290">
    <property type="protein sequence ID" value="CAG8463726.1"/>
    <property type="molecule type" value="Genomic_DNA"/>
</dbReference>
<comment type="caution">
    <text evidence="1">The sequence shown here is derived from an EMBL/GenBank/DDBJ whole genome shotgun (WGS) entry which is preliminary data.</text>
</comment>
<keyword evidence="2" id="KW-1185">Reference proteome</keyword>